<evidence type="ECO:0008006" key="3">
    <source>
        <dbReference type="Google" id="ProtNLM"/>
    </source>
</evidence>
<evidence type="ECO:0000313" key="1">
    <source>
        <dbReference type="EMBL" id="WOK07485.1"/>
    </source>
</evidence>
<protein>
    <recommendedName>
        <fullName evidence="3">Outer membrane protein beta-barrel domain-containing protein</fullName>
    </recommendedName>
</protein>
<evidence type="ECO:0000313" key="2">
    <source>
        <dbReference type="Proteomes" id="UP001302349"/>
    </source>
</evidence>
<dbReference type="EMBL" id="CP136051">
    <property type="protein sequence ID" value="WOK07485.1"/>
    <property type="molecule type" value="Genomic_DNA"/>
</dbReference>
<proteinExistence type="predicted"/>
<sequence length="409" mass="45896">MWRSCAAFGQSALPVDDRKVVLLKAIKTDGTEVAGFLLDLDKENGLLHFQQRDELLVEELRAEEIARIAYFKKGSFWRGFGWGALVGESLWATYVFSNEPGYFGRGFDLVVGSVLFVTPVGIVAGIVDGAKGVHLDYEVEGDKAAFQVPIDRLTRFTNQDLHLIRPSEKGKRRLRNYSFTETPIARRHPQYSPRFHFGLSYGLGLTGMVRKIEKNYTPLQFDSKYGDSRRGHDGIFRIGVSYSLSDTLEVGYDFQNEYGDVVNLYGSRNGYEIRTSVYMFQSSHKLYGMYHLKPYYSAVGTPFQLSAGAGLIFSNTYLATETYGSSSFPDVFVYDEARRTTLVPGLAFMAKASYFINPNLSVQLLLEQDVYTRASTTGLSLGEPVNYTTKPLKIAPNLFSVATGLRFHL</sequence>
<dbReference type="Proteomes" id="UP001302349">
    <property type="component" value="Chromosome"/>
</dbReference>
<reference evidence="1 2" key="1">
    <citation type="journal article" date="2023" name="Microbiol. Resour. Announc.">
        <title>Complete Genome Sequence of Imperialibacter roseus strain P4T.</title>
        <authorList>
            <person name="Tizabi D.R."/>
            <person name="Bachvaroff T."/>
            <person name="Hill R.T."/>
        </authorList>
    </citation>
    <scope>NUCLEOTIDE SEQUENCE [LARGE SCALE GENOMIC DNA]</scope>
    <source>
        <strain evidence="1 2">P4T</strain>
    </source>
</reference>
<accession>A0ABZ0IR37</accession>
<gene>
    <name evidence="1" type="ORF">RT717_02470</name>
</gene>
<dbReference type="RefSeq" id="WP_317490163.1">
    <property type="nucleotide sequence ID" value="NZ_CP136051.1"/>
</dbReference>
<organism evidence="1 2">
    <name type="scientific">Imperialibacter roseus</name>
    <dbReference type="NCBI Taxonomy" id="1324217"/>
    <lineage>
        <taxon>Bacteria</taxon>
        <taxon>Pseudomonadati</taxon>
        <taxon>Bacteroidota</taxon>
        <taxon>Cytophagia</taxon>
        <taxon>Cytophagales</taxon>
        <taxon>Flammeovirgaceae</taxon>
        <taxon>Imperialibacter</taxon>
    </lineage>
</organism>
<name>A0ABZ0IR37_9BACT</name>
<keyword evidence="2" id="KW-1185">Reference proteome</keyword>